<evidence type="ECO:0000313" key="1">
    <source>
        <dbReference type="EMBL" id="AII07283.1"/>
    </source>
</evidence>
<organism evidence="1 2">
    <name type="scientific">Rhodococcus opacus</name>
    <name type="common">Nocardia opaca</name>
    <dbReference type="NCBI Taxonomy" id="37919"/>
    <lineage>
        <taxon>Bacteria</taxon>
        <taxon>Bacillati</taxon>
        <taxon>Actinomycetota</taxon>
        <taxon>Actinomycetes</taxon>
        <taxon>Mycobacteriales</taxon>
        <taxon>Nocardiaceae</taxon>
        <taxon>Rhodococcus</taxon>
    </lineage>
</organism>
<name>A0A076EPZ7_RHOOP</name>
<accession>A0A076EPZ7</accession>
<dbReference type="Proteomes" id="UP000028488">
    <property type="component" value="Chromosome"/>
</dbReference>
<reference evidence="1 2" key="1">
    <citation type="submission" date="2014-07" db="EMBL/GenBank/DDBJ databases">
        <title>Genome Sequence of Rhodococcus opacus Strain R7, a Biodegrader of Mono- and Polycyclic Aromatic Hydrocarbons.</title>
        <authorList>
            <person name="Di Gennaro P."/>
            <person name="Zampolli J."/>
            <person name="Presti I."/>
            <person name="Cappelletti M."/>
            <person name="D'Ursi P."/>
            <person name="Orro A."/>
            <person name="Mezzelani A."/>
            <person name="Milanesi L."/>
        </authorList>
    </citation>
    <scope>NUCLEOTIDE SEQUENCE [LARGE SCALE GENOMIC DNA]</scope>
    <source>
        <strain evidence="1 2">R7</strain>
    </source>
</reference>
<protein>
    <submittedName>
        <fullName evidence="1">Uncharacterized protein</fullName>
    </submittedName>
</protein>
<sequence length="176" mass="19766">MDTESIGLWKVRRVRYTGSAEVDRMFCLKDEDERAWEELPPLPKIGFGLAGSDPGMVYVYTGMYMGPLDLEVEVLGDRPVTVDDGWEDIEEVSFETFSDTVTVLTDSETPIASFPPTVLSAGVGTYRVRVHSFGRDLMWDLVAEVPVEQYKIQIWPARLTGPVVVQHRSVHAVMGR</sequence>
<gene>
    <name evidence="1" type="ORF">EP51_22560</name>
</gene>
<dbReference type="eggNOG" id="ENOG5031YDV">
    <property type="taxonomic scope" value="Bacteria"/>
</dbReference>
<dbReference type="AlphaFoldDB" id="A0A076EPZ7"/>
<evidence type="ECO:0000313" key="2">
    <source>
        <dbReference type="Proteomes" id="UP000028488"/>
    </source>
</evidence>
<proteinExistence type="predicted"/>
<dbReference type="EMBL" id="CP008947">
    <property type="protein sequence ID" value="AII07283.1"/>
    <property type="molecule type" value="Genomic_DNA"/>
</dbReference>